<gene>
    <name evidence="1" type="ORF">SAMN02745163_03599</name>
</gene>
<dbReference type="AlphaFoldDB" id="A0A1M6RJ15"/>
<dbReference type="STRING" id="1121302.SAMN02745163_03599"/>
<sequence length="177" mass="19972">ENYYKDRIIASVIHNYSDNVCQQIDNVGNGAILKLKNAWNPIRRDDKNSDFVGTGNFIECWYNDSSEKLPDGEPKTKIAWLVEPSGQFAIGNPKTEFGIQVASVEDRNKLFTVKNINNRVLSVYKDHVELPAVTFEPIADETALSLPNFSMFVRSVAPTKFWFKDGTGNIREVLLGD</sequence>
<keyword evidence="2" id="KW-1185">Reference proteome</keyword>
<dbReference type="OrthoDB" id="1946364at2"/>
<accession>A0A1M6RJ15</accession>
<dbReference type="Proteomes" id="UP000184310">
    <property type="component" value="Unassembled WGS sequence"/>
</dbReference>
<name>A0A1M6RJ15_9CLOT</name>
<dbReference type="RefSeq" id="WP_159433272.1">
    <property type="nucleotide sequence ID" value="NZ_FQZB01000016.1"/>
</dbReference>
<protein>
    <submittedName>
        <fullName evidence="1">Uncharacterized protein</fullName>
    </submittedName>
</protein>
<feature type="non-terminal residue" evidence="1">
    <location>
        <position position="1"/>
    </location>
</feature>
<evidence type="ECO:0000313" key="2">
    <source>
        <dbReference type="Proteomes" id="UP000184310"/>
    </source>
</evidence>
<reference evidence="1 2" key="1">
    <citation type="submission" date="2016-11" db="EMBL/GenBank/DDBJ databases">
        <authorList>
            <person name="Jaros S."/>
            <person name="Januszkiewicz K."/>
            <person name="Wedrychowicz H."/>
        </authorList>
    </citation>
    <scope>NUCLEOTIDE SEQUENCE [LARGE SCALE GENOMIC DNA]</scope>
    <source>
        <strain evidence="1 2">DSM 21758</strain>
    </source>
</reference>
<proteinExistence type="predicted"/>
<organism evidence="1 2">
    <name type="scientific">Clostridium cavendishii DSM 21758</name>
    <dbReference type="NCBI Taxonomy" id="1121302"/>
    <lineage>
        <taxon>Bacteria</taxon>
        <taxon>Bacillati</taxon>
        <taxon>Bacillota</taxon>
        <taxon>Clostridia</taxon>
        <taxon>Eubacteriales</taxon>
        <taxon>Clostridiaceae</taxon>
        <taxon>Clostridium</taxon>
    </lineage>
</organism>
<evidence type="ECO:0000313" key="1">
    <source>
        <dbReference type="EMBL" id="SHK32442.1"/>
    </source>
</evidence>
<dbReference type="EMBL" id="FQZB01000016">
    <property type="protein sequence ID" value="SHK32442.1"/>
    <property type="molecule type" value="Genomic_DNA"/>
</dbReference>